<keyword evidence="4" id="KW-1185">Reference proteome</keyword>
<name>A0ABP6SPN3_9ACTN</name>
<protein>
    <submittedName>
        <fullName evidence="3">MBL fold metallo-hydrolase</fullName>
    </submittedName>
</protein>
<reference evidence="4" key="1">
    <citation type="journal article" date="2019" name="Int. J. Syst. Evol. Microbiol.">
        <title>The Global Catalogue of Microorganisms (GCM) 10K type strain sequencing project: providing services to taxonomists for standard genome sequencing and annotation.</title>
        <authorList>
            <consortium name="The Broad Institute Genomics Platform"/>
            <consortium name="The Broad Institute Genome Sequencing Center for Infectious Disease"/>
            <person name="Wu L."/>
            <person name="Ma J."/>
        </authorList>
    </citation>
    <scope>NUCLEOTIDE SEQUENCE [LARGE SCALE GENOMIC DNA]</scope>
    <source>
        <strain evidence="4">JCM 9458</strain>
    </source>
</reference>
<keyword evidence="1" id="KW-0378">Hydrolase</keyword>
<dbReference type="Gene3D" id="3.60.15.10">
    <property type="entry name" value="Ribonuclease Z/Hydroxyacylglutathione hydrolase-like"/>
    <property type="match status" value="1"/>
</dbReference>
<dbReference type="Pfam" id="PF12706">
    <property type="entry name" value="Lactamase_B_2"/>
    <property type="match status" value="1"/>
</dbReference>
<dbReference type="InterPro" id="IPR036866">
    <property type="entry name" value="RibonucZ/Hydroxyglut_hydro"/>
</dbReference>
<sequence>MAGDRGRSPRLGTAARPVSDLQITHIGGPTTLIEVAGWRILTDPTFDAPGRTYKFGWGTASRKLTGPAIPADSLGNIDAVLLTHDHHADNLDDTGRALLPSADRVVTTIAGGRRLGAQATGLAPWHVTELTAPDKPTIEITATPCRHGPPLSRPVAGEVTGFVLLWPGQQHGPLWITGDTVLYSGVRQVAERFSIGTMVLHLGAVKFGLTGPLRYTMTAADGAELCQLIEARTVLPVHYEGWGHFTEGQSAIESAFALQPDPIRRSLHWLIPGVATCLRV</sequence>
<proteinExistence type="predicted"/>
<evidence type="ECO:0000256" key="1">
    <source>
        <dbReference type="ARBA" id="ARBA00022801"/>
    </source>
</evidence>
<evidence type="ECO:0000259" key="2">
    <source>
        <dbReference type="Pfam" id="PF12706"/>
    </source>
</evidence>
<organism evidence="3 4">
    <name type="scientific">Cryptosporangium minutisporangium</name>
    <dbReference type="NCBI Taxonomy" id="113569"/>
    <lineage>
        <taxon>Bacteria</taxon>
        <taxon>Bacillati</taxon>
        <taxon>Actinomycetota</taxon>
        <taxon>Actinomycetes</taxon>
        <taxon>Cryptosporangiales</taxon>
        <taxon>Cryptosporangiaceae</taxon>
        <taxon>Cryptosporangium</taxon>
    </lineage>
</organism>
<dbReference type="PANTHER" id="PTHR43546">
    <property type="entry name" value="UPF0173 METAL-DEPENDENT HYDROLASE MJ1163-RELATED"/>
    <property type="match status" value="1"/>
</dbReference>
<feature type="domain" description="Metallo-beta-lactamase" evidence="2">
    <location>
        <begin position="39"/>
        <end position="239"/>
    </location>
</feature>
<accession>A0ABP6SPN3</accession>
<dbReference type="SUPFAM" id="SSF56281">
    <property type="entry name" value="Metallo-hydrolase/oxidoreductase"/>
    <property type="match status" value="1"/>
</dbReference>
<dbReference type="InterPro" id="IPR001279">
    <property type="entry name" value="Metallo-B-lactamas"/>
</dbReference>
<dbReference type="PANTHER" id="PTHR43546:SF9">
    <property type="entry name" value="L-ASCORBATE-6-PHOSPHATE LACTONASE ULAG-RELATED"/>
    <property type="match status" value="1"/>
</dbReference>
<comment type="caution">
    <text evidence="3">The sequence shown here is derived from an EMBL/GenBank/DDBJ whole genome shotgun (WGS) entry which is preliminary data.</text>
</comment>
<dbReference type="InterPro" id="IPR050114">
    <property type="entry name" value="UPF0173_UPF0282_UlaG_hydrolase"/>
</dbReference>
<dbReference type="Proteomes" id="UP001501676">
    <property type="component" value="Unassembled WGS sequence"/>
</dbReference>
<evidence type="ECO:0000313" key="4">
    <source>
        <dbReference type="Proteomes" id="UP001501676"/>
    </source>
</evidence>
<gene>
    <name evidence="3" type="ORF">GCM10020369_01370</name>
</gene>
<dbReference type="EMBL" id="BAAAYN010000001">
    <property type="protein sequence ID" value="GAA3381846.1"/>
    <property type="molecule type" value="Genomic_DNA"/>
</dbReference>
<evidence type="ECO:0000313" key="3">
    <source>
        <dbReference type="EMBL" id="GAA3381846.1"/>
    </source>
</evidence>